<keyword evidence="3 8" id="KW-0812">Transmembrane</keyword>
<evidence type="ECO:0000256" key="8">
    <source>
        <dbReference type="RuleBase" id="RU361216"/>
    </source>
</evidence>
<evidence type="ECO:0000256" key="6">
    <source>
        <dbReference type="ARBA" id="ARBA00023136"/>
    </source>
</evidence>
<evidence type="ECO:0000256" key="9">
    <source>
        <dbReference type="SAM" id="MobiDB-lite"/>
    </source>
</evidence>
<comment type="caution">
    <text evidence="10">The sequence shown here is derived from an EMBL/GenBank/DDBJ whole genome shotgun (WGS) entry which is preliminary data.</text>
</comment>
<dbReference type="GO" id="GO:0005313">
    <property type="term" value="F:L-glutamate transmembrane transporter activity"/>
    <property type="evidence" value="ECO:0007669"/>
    <property type="project" value="TreeGrafter"/>
</dbReference>
<dbReference type="SUPFAM" id="SSF118215">
    <property type="entry name" value="Proton glutamate symport protein"/>
    <property type="match status" value="1"/>
</dbReference>
<feature type="transmembrane region" description="Helical" evidence="8">
    <location>
        <begin position="380"/>
        <end position="401"/>
    </location>
</feature>
<sequence>MGHPPTRLDLPRTPGTPQRQGLRPSPGSLVELELNTPTADSRTQSFSPGGQPAGISRNLWDRLRGARAAYRGLGAEEPDIEATVAGHGPTSVPRQAAEPPGPSTQHEASETAAMGSSQTRSMMRLPVMSEEGEDTEQRLLSSNRRSTIGSLELEGAGWVGGVEEKTEQGCCPQCAACRQEPLLFLTLLGVLAGILLGSLIRLAHPSKDTITLIGLPGEILLRLLKMLVLPLVAGSMIAGVCSLRGSGGSMARVARLTLAYYALTTVAAVLLGILLVILIQPGRGSPFSKAAAGGDCETTAAQDAEERAKESGENAPILKALLNVLRNMFPDNIVSAAVDMNILGIITFSLFFGISLVGLGDEAASLIQAINAFNAVIGRMVSAVLWVSPLGVASLIAAAICNACDLLGTAAALGLWIGTVLGGLAIFAGLLLPALLWAATRCNPFQTLRGFSPALLLGFGTGSSAASLPVAMECATRLGCSDSIVRFVLPLGTTVNMNGTALYEATTVIFIAQAHGVSLGLAQTLVVACTSTLAAVGAAAIPSAGLVTMLMVLQAVSLDRFAADLAVVLAVDWLLDRCRTAVNLMGDTFGTFIIDKLCQKESSQGDEVLATSLL</sequence>
<evidence type="ECO:0000256" key="3">
    <source>
        <dbReference type="ARBA" id="ARBA00022692"/>
    </source>
</evidence>
<dbReference type="Gene3D" id="1.10.3860.10">
    <property type="entry name" value="Sodium:dicarboxylate symporter"/>
    <property type="match status" value="1"/>
</dbReference>
<keyword evidence="6 8" id="KW-0472">Membrane</keyword>
<dbReference type="GO" id="GO:0005886">
    <property type="term" value="C:plasma membrane"/>
    <property type="evidence" value="ECO:0007669"/>
    <property type="project" value="TreeGrafter"/>
</dbReference>
<dbReference type="GO" id="GO:0015501">
    <property type="term" value="F:glutamate:sodium symporter activity"/>
    <property type="evidence" value="ECO:0007669"/>
    <property type="project" value="TreeGrafter"/>
</dbReference>
<evidence type="ECO:0000313" key="10">
    <source>
        <dbReference type="EMBL" id="KAK9837655.1"/>
    </source>
</evidence>
<dbReference type="PANTHER" id="PTHR11958">
    <property type="entry name" value="SODIUM/DICARBOXYLATE SYMPORTER-RELATED"/>
    <property type="match status" value="1"/>
</dbReference>
<feature type="region of interest" description="Disordered" evidence="9">
    <location>
        <begin position="1"/>
        <end position="58"/>
    </location>
</feature>
<feature type="transmembrane region" description="Helical" evidence="8">
    <location>
        <begin position="258"/>
        <end position="279"/>
    </location>
</feature>
<dbReference type="GO" id="GO:0015175">
    <property type="term" value="F:neutral L-amino acid transmembrane transporter activity"/>
    <property type="evidence" value="ECO:0007669"/>
    <property type="project" value="TreeGrafter"/>
</dbReference>
<comment type="subcellular location">
    <subcellularLocation>
        <location evidence="1 8">Membrane</location>
        <topology evidence="1 8">Multi-pass membrane protein</topology>
    </subcellularLocation>
</comment>
<dbReference type="Pfam" id="PF00375">
    <property type="entry name" value="SDF"/>
    <property type="match status" value="1"/>
</dbReference>
<name>A0AAW1RV69_9CHLO</name>
<keyword evidence="5 8" id="KW-1133">Transmembrane helix</keyword>
<evidence type="ECO:0000256" key="1">
    <source>
        <dbReference type="ARBA" id="ARBA00004141"/>
    </source>
</evidence>
<evidence type="ECO:0000256" key="7">
    <source>
        <dbReference type="ARBA" id="ARBA00023180"/>
    </source>
</evidence>
<keyword evidence="2 8" id="KW-0813">Transport</keyword>
<dbReference type="InterPro" id="IPR018107">
    <property type="entry name" value="Na-dicarboxylate_symporter_CS"/>
</dbReference>
<dbReference type="Proteomes" id="UP001438707">
    <property type="component" value="Unassembled WGS sequence"/>
</dbReference>
<protein>
    <recommendedName>
        <fullName evidence="8">Amino acid transporter</fullName>
    </recommendedName>
</protein>
<dbReference type="InterPro" id="IPR001991">
    <property type="entry name" value="Na-dicarboxylate_symporter"/>
</dbReference>
<keyword evidence="4 8" id="KW-0769">Symport</keyword>
<evidence type="ECO:0000313" key="11">
    <source>
        <dbReference type="Proteomes" id="UP001438707"/>
    </source>
</evidence>
<dbReference type="AlphaFoldDB" id="A0AAW1RV69"/>
<dbReference type="EMBL" id="JALJOS010000006">
    <property type="protein sequence ID" value="KAK9837655.1"/>
    <property type="molecule type" value="Genomic_DNA"/>
</dbReference>
<dbReference type="PRINTS" id="PR00173">
    <property type="entry name" value="EDTRNSPORT"/>
</dbReference>
<gene>
    <name evidence="10" type="ORF">WJX74_002264</name>
</gene>
<feature type="transmembrane region" description="Helical" evidence="8">
    <location>
        <begin position="336"/>
        <end position="360"/>
    </location>
</feature>
<dbReference type="PROSITE" id="PS00713">
    <property type="entry name" value="NA_DICARBOXYL_SYMP_1"/>
    <property type="match status" value="1"/>
</dbReference>
<feature type="transmembrane region" description="Helical" evidence="8">
    <location>
        <begin position="182"/>
        <end position="202"/>
    </location>
</feature>
<dbReference type="InterPro" id="IPR050746">
    <property type="entry name" value="DAACS"/>
</dbReference>
<feature type="compositionally biased region" description="Polar residues" evidence="9">
    <location>
        <begin position="35"/>
        <end position="48"/>
    </location>
</feature>
<organism evidence="10 11">
    <name type="scientific">Apatococcus lobatus</name>
    <dbReference type="NCBI Taxonomy" id="904363"/>
    <lineage>
        <taxon>Eukaryota</taxon>
        <taxon>Viridiplantae</taxon>
        <taxon>Chlorophyta</taxon>
        <taxon>core chlorophytes</taxon>
        <taxon>Trebouxiophyceae</taxon>
        <taxon>Chlorellales</taxon>
        <taxon>Chlorellaceae</taxon>
        <taxon>Apatococcus</taxon>
    </lineage>
</organism>
<dbReference type="PANTHER" id="PTHR11958:SF63">
    <property type="entry name" value="AMINO ACID TRANSPORTER"/>
    <property type="match status" value="1"/>
</dbReference>
<keyword evidence="7" id="KW-0325">Glycoprotein</keyword>
<feature type="transmembrane region" description="Helical" evidence="8">
    <location>
        <begin position="413"/>
        <end position="439"/>
    </location>
</feature>
<evidence type="ECO:0000256" key="4">
    <source>
        <dbReference type="ARBA" id="ARBA00022847"/>
    </source>
</evidence>
<accession>A0AAW1RV69</accession>
<evidence type="ECO:0000256" key="2">
    <source>
        <dbReference type="ARBA" id="ARBA00022448"/>
    </source>
</evidence>
<keyword evidence="11" id="KW-1185">Reference proteome</keyword>
<feature type="region of interest" description="Disordered" evidence="9">
    <location>
        <begin position="78"/>
        <end position="121"/>
    </location>
</feature>
<evidence type="ECO:0000256" key="5">
    <source>
        <dbReference type="ARBA" id="ARBA00022989"/>
    </source>
</evidence>
<comment type="similarity">
    <text evidence="8">Belongs to the dicarboxylate/amino acid:cation symporter (DAACS) (TC 2.A.23) family.</text>
</comment>
<reference evidence="10 11" key="1">
    <citation type="journal article" date="2024" name="Nat. Commun.">
        <title>Phylogenomics reveals the evolutionary origins of lichenization in chlorophyte algae.</title>
        <authorList>
            <person name="Puginier C."/>
            <person name="Libourel C."/>
            <person name="Otte J."/>
            <person name="Skaloud P."/>
            <person name="Haon M."/>
            <person name="Grisel S."/>
            <person name="Petersen M."/>
            <person name="Berrin J.G."/>
            <person name="Delaux P.M."/>
            <person name="Dal Grande F."/>
            <person name="Keller J."/>
        </authorList>
    </citation>
    <scope>NUCLEOTIDE SEQUENCE [LARGE SCALE GENOMIC DNA]</scope>
    <source>
        <strain evidence="10 11">SAG 2145</strain>
    </source>
</reference>
<dbReference type="InterPro" id="IPR036458">
    <property type="entry name" value="Na:dicarbo_symporter_sf"/>
</dbReference>
<feature type="transmembrane region" description="Helical" evidence="8">
    <location>
        <begin position="223"/>
        <end position="246"/>
    </location>
</feature>
<proteinExistence type="inferred from homology"/>